<evidence type="ECO:0000313" key="3">
    <source>
        <dbReference type="Proteomes" id="UP000289465"/>
    </source>
</evidence>
<proteinExistence type="predicted"/>
<dbReference type="NCBIfam" id="TIGR04176">
    <property type="entry name" value="MarR_EPS"/>
    <property type="match status" value="1"/>
</dbReference>
<dbReference type="SUPFAM" id="SSF46785">
    <property type="entry name" value="Winged helix' DNA-binding domain"/>
    <property type="match status" value="1"/>
</dbReference>
<dbReference type="Gene3D" id="1.10.10.10">
    <property type="entry name" value="Winged helix-like DNA-binding domain superfamily/Winged helix DNA-binding domain"/>
    <property type="match status" value="1"/>
</dbReference>
<keyword evidence="1" id="KW-0175">Coiled coil</keyword>
<name>A0A446CP13_9BURK</name>
<feature type="coiled-coil region" evidence="1">
    <location>
        <begin position="89"/>
        <end position="116"/>
    </location>
</feature>
<accession>A0A446CP13</accession>
<dbReference type="OrthoDB" id="8537236at2"/>
<gene>
    <name evidence="2" type="ORF">AVE30378_03671</name>
</gene>
<dbReference type="Proteomes" id="UP000289465">
    <property type="component" value="Unassembled WGS sequence"/>
</dbReference>
<dbReference type="AlphaFoldDB" id="A0A446CP13"/>
<evidence type="ECO:0000256" key="1">
    <source>
        <dbReference type="SAM" id="Coils"/>
    </source>
</evidence>
<dbReference type="InterPro" id="IPR036390">
    <property type="entry name" value="WH_DNA-bd_sf"/>
</dbReference>
<dbReference type="Pfam" id="PF13412">
    <property type="entry name" value="HTH_24"/>
    <property type="match status" value="1"/>
</dbReference>
<dbReference type="InterPro" id="IPR026433">
    <property type="entry name" value="MarR_EPS"/>
</dbReference>
<organism evidence="2 3">
    <name type="scientific">Achromobacter veterisilvae</name>
    <dbReference type="NCBI Taxonomy" id="2069367"/>
    <lineage>
        <taxon>Bacteria</taxon>
        <taxon>Pseudomonadati</taxon>
        <taxon>Pseudomonadota</taxon>
        <taxon>Betaproteobacteria</taxon>
        <taxon>Burkholderiales</taxon>
        <taxon>Alcaligenaceae</taxon>
        <taxon>Achromobacter</taxon>
    </lineage>
</organism>
<reference evidence="2 3" key="1">
    <citation type="submission" date="2018-07" db="EMBL/GenBank/DDBJ databases">
        <authorList>
            <person name="Peeters C."/>
        </authorList>
    </citation>
    <scope>NUCLEOTIDE SEQUENCE [LARGE SCALE GENOMIC DNA]</scope>
    <source>
        <strain evidence="2 3">LMG 30378</strain>
    </source>
</reference>
<dbReference type="RefSeq" id="WP_129242321.1">
    <property type="nucleotide sequence ID" value="NZ_UFQC01000019.1"/>
</dbReference>
<sequence>MIDHRLKSQEDTNFRVMKCLEENPDITQRELAKQLGISLGGVNYCIKALMEKGLVKMQNFSHSKNKFGYVYLLTPAGISEKAALTTRFLKKKMQEYEAIRIEIEALKKEVSKMNGANE</sequence>
<dbReference type="EMBL" id="UFQC01000019">
    <property type="protein sequence ID" value="SSW69706.1"/>
    <property type="molecule type" value="Genomic_DNA"/>
</dbReference>
<protein>
    <recommendedName>
        <fullName evidence="4">MarR family EPS-associated transcriptional regulator</fullName>
    </recommendedName>
</protein>
<dbReference type="InterPro" id="IPR036388">
    <property type="entry name" value="WH-like_DNA-bd_sf"/>
</dbReference>
<evidence type="ECO:0008006" key="4">
    <source>
        <dbReference type="Google" id="ProtNLM"/>
    </source>
</evidence>
<evidence type="ECO:0000313" key="2">
    <source>
        <dbReference type="EMBL" id="SSW69706.1"/>
    </source>
</evidence>